<dbReference type="EMBL" id="JBFOLJ010000002">
    <property type="protein sequence ID" value="KAL2551199.1"/>
    <property type="molecule type" value="Genomic_DNA"/>
</dbReference>
<dbReference type="PANTHER" id="PTHR13976">
    <property type="entry name" value="HETEROGENEOUS NUCLEAR RIBONUCLEOPROTEIN-RELATED"/>
    <property type="match status" value="1"/>
</dbReference>
<feature type="domain" description="RRM" evidence="5">
    <location>
        <begin position="192"/>
        <end position="269"/>
    </location>
</feature>
<feature type="region of interest" description="Disordered" evidence="4">
    <location>
        <begin position="168"/>
        <end position="187"/>
    </location>
</feature>
<evidence type="ECO:0000256" key="3">
    <source>
        <dbReference type="PROSITE-ProRule" id="PRU00176"/>
    </source>
</evidence>
<dbReference type="CDD" id="cd12254">
    <property type="entry name" value="RRM_hnRNPH_ESRPs_RBM12_like"/>
    <property type="match status" value="2"/>
</dbReference>
<dbReference type="GO" id="GO:0003723">
    <property type="term" value="F:RNA binding"/>
    <property type="evidence" value="ECO:0007669"/>
    <property type="project" value="UniProtKB-UniRule"/>
</dbReference>
<dbReference type="InterPro" id="IPR000504">
    <property type="entry name" value="RRM_dom"/>
</dbReference>
<dbReference type="SMART" id="SM00360">
    <property type="entry name" value="RRM"/>
    <property type="match status" value="2"/>
</dbReference>
<sequence length="281" mass="31506">MLTESEFHTGVLFNPQPLIGEKAAMLGSGGVSDGYEIGSKRPRMMESNPYLAVSSGSSGYRPYAYGSRYQPSAFPVVRLRGLPFNCSDIDIFKFFAGLDIVDVFLVNKDGRFAGEGFVVFSGPMQAELALQRDRQNMGRRYVEVFRCKRQEYYHAIAAEVNEGAYGSIDYHGTSPPPRRKRSPDKNNMEYTEILKLRGLPYSVKKSEIVKFFGDFNIPDDKIQIALRSDGKATGEAYVEFASAEEAKKAMCKDKMLIGSRYVELYPSTPDEARRAASRSRK</sequence>
<dbReference type="Proteomes" id="UP001604277">
    <property type="component" value="Unassembled WGS sequence"/>
</dbReference>
<keyword evidence="1" id="KW-0677">Repeat</keyword>
<dbReference type="Pfam" id="PF00076">
    <property type="entry name" value="RRM_1"/>
    <property type="match status" value="2"/>
</dbReference>
<dbReference type="AlphaFoldDB" id="A0ABD1WNE8"/>
<protein>
    <submittedName>
        <fullName evidence="6">RNA-binding (RRM/RBD/RNP motif) family protein</fullName>
    </submittedName>
</protein>
<evidence type="ECO:0000313" key="7">
    <source>
        <dbReference type="Proteomes" id="UP001604277"/>
    </source>
</evidence>
<keyword evidence="7" id="KW-1185">Reference proteome</keyword>
<dbReference type="SUPFAM" id="SSF54928">
    <property type="entry name" value="RNA-binding domain, RBD"/>
    <property type="match status" value="2"/>
</dbReference>
<gene>
    <name evidence="6" type="ORF">Fot_04818</name>
</gene>
<name>A0ABD1WNE8_9LAMI</name>
<feature type="domain" description="RRM" evidence="5">
    <location>
        <begin position="75"/>
        <end position="149"/>
    </location>
</feature>
<comment type="caution">
    <text evidence="6">The sequence shown here is derived from an EMBL/GenBank/DDBJ whole genome shotgun (WGS) entry which is preliminary data.</text>
</comment>
<dbReference type="InterPro" id="IPR050666">
    <property type="entry name" value="ESRP"/>
</dbReference>
<evidence type="ECO:0000256" key="1">
    <source>
        <dbReference type="ARBA" id="ARBA00022737"/>
    </source>
</evidence>
<dbReference type="Gene3D" id="3.30.70.330">
    <property type="match status" value="2"/>
</dbReference>
<dbReference type="PROSITE" id="PS50102">
    <property type="entry name" value="RRM"/>
    <property type="match status" value="2"/>
</dbReference>
<proteinExistence type="predicted"/>
<evidence type="ECO:0000256" key="4">
    <source>
        <dbReference type="SAM" id="MobiDB-lite"/>
    </source>
</evidence>
<organism evidence="6 7">
    <name type="scientific">Forsythia ovata</name>
    <dbReference type="NCBI Taxonomy" id="205694"/>
    <lineage>
        <taxon>Eukaryota</taxon>
        <taxon>Viridiplantae</taxon>
        <taxon>Streptophyta</taxon>
        <taxon>Embryophyta</taxon>
        <taxon>Tracheophyta</taxon>
        <taxon>Spermatophyta</taxon>
        <taxon>Magnoliopsida</taxon>
        <taxon>eudicotyledons</taxon>
        <taxon>Gunneridae</taxon>
        <taxon>Pentapetalae</taxon>
        <taxon>asterids</taxon>
        <taxon>lamiids</taxon>
        <taxon>Lamiales</taxon>
        <taxon>Oleaceae</taxon>
        <taxon>Forsythieae</taxon>
        <taxon>Forsythia</taxon>
    </lineage>
</organism>
<evidence type="ECO:0000259" key="5">
    <source>
        <dbReference type="PROSITE" id="PS50102"/>
    </source>
</evidence>
<dbReference type="InterPro" id="IPR035979">
    <property type="entry name" value="RBD_domain_sf"/>
</dbReference>
<accession>A0ABD1WNE8</accession>
<keyword evidence="2 3" id="KW-0694">RNA-binding</keyword>
<reference evidence="7" key="1">
    <citation type="submission" date="2024-07" db="EMBL/GenBank/DDBJ databases">
        <title>Two chromosome-level genome assemblies of Korean endemic species Abeliophyllum distichum and Forsythia ovata (Oleaceae).</title>
        <authorList>
            <person name="Jang H."/>
        </authorList>
    </citation>
    <scope>NUCLEOTIDE SEQUENCE [LARGE SCALE GENOMIC DNA]</scope>
</reference>
<dbReference type="InterPro" id="IPR012677">
    <property type="entry name" value="Nucleotide-bd_a/b_plait_sf"/>
</dbReference>
<evidence type="ECO:0000256" key="2">
    <source>
        <dbReference type="ARBA" id="ARBA00022884"/>
    </source>
</evidence>
<evidence type="ECO:0000313" key="6">
    <source>
        <dbReference type="EMBL" id="KAL2551199.1"/>
    </source>
</evidence>